<protein>
    <submittedName>
        <fullName evidence="1">Uncharacterized protein</fullName>
    </submittedName>
</protein>
<proteinExistence type="predicted"/>
<name>A0A2P2J539_RHIMU</name>
<accession>A0A2P2J539</accession>
<reference evidence="1" key="1">
    <citation type="submission" date="2018-02" db="EMBL/GenBank/DDBJ databases">
        <title>Rhizophora mucronata_Transcriptome.</title>
        <authorList>
            <person name="Meera S.P."/>
            <person name="Sreeshan A."/>
            <person name="Augustine A."/>
        </authorList>
    </citation>
    <scope>NUCLEOTIDE SEQUENCE</scope>
    <source>
        <tissue evidence="1">Leaf</tissue>
    </source>
</reference>
<evidence type="ECO:0000313" key="1">
    <source>
        <dbReference type="EMBL" id="MBW88594.1"/>
    </source>
</evidence>
<dbReference type="EMBL" id="GGEC01008111">
    <property type="protein sequence ID" value="MBW88594.1"/>
    <property type="molecule type" value="Transcribed_RNA"/>
</dbReference>
<sequence length="81" mass="9244">MKFYRKLGDRIDVSCLHSSGNAFTASGTKAITRNERRLKVICTINLSGIGCHHPYGTVDESWCCCYVSLMLHFWFLVSSFY</sequence>
<dbReference type="AlphaFoldDB" id="A0A2P2J539"/>
<organism evidence="1">
    <name type="scientific">Rhizophora mucronata</name>
    <name type="common">Asiatic mangrove</name>
    <dbReference type="NCBI Taxonomy" id="61149"/>
    <lineage>
        <taxon>Eukaryota</taxon>
        <taxon>Viridiplantae</taxon>
        <taxon>Streptophyta</taxon>
        <taxon>Embryophyta</taxon>
        <taxon>Tracheophyta</taxon>
        <taxon>Spermatophyta</taxon>
        <taxon>Magnoliopsida</taxon>
        <taxon>eudicotyledons</taxon>
        <taxon>Gunneridae</taxon>
        <taxon>Pentapetalae</taxon>
        <taxon>rosids</taxon>
        <taxon>fabids</taxon>
        <taxon>Malpighiales</taxon>
        <taxon>Rhizophoraceae</taxon>
        <taxon>Rhizophora</taxon>
    </lineage>
</organism>